<proteinExistence type="predicted"/>
<dbReference type="AlphaFoldDB" id="A0A4Y5ZPG3"/>
<evidence type="ECO:0000313" key="2">
    <source>
        <dbReference type="EMBL" id="QDE47471.1"/>
    </source>
</evidence>
<gene>
    <name evidence="2" type="ORF">EIN43_13380</name>
</gene>
<sequence>MNVPVAQSPPPATRAPGGKSPLRGTFGLFLQAIGSGMSLHPCRPRPLDASLRLAPAYRKRLSDLQPDGASL</sequence>
<feature type="region of interest" description="Disordered" evidence="1">
    <location>
        <begin position="1"/>
        <end position="22"/>
    </location>
</feature>
<name>A0A4Y5ZPG3_9ENTR</name>
<organism evidence="2 3">
    <name type="scientific">Enterobacter hormaechei</name>
    <dbReference type="NCBI Taxonomy" id="158836"/>
    <lineage>
        <taxon>Bacteria</taxon>
        <taxon>Pseudomonadati</taxon>
        <taxon>Pseudomonadota</taxon>
        <taxon>Gammaproteobacteria</taxon>
        <taxon>Enterobacterales</taxon>
        <taxon>Enterobacteriaceae</taxon>
        <taxon>Enterobacter</taxon>
        <taxon>Enterobacter cloacae complex</taxon>
    </lineage>
</organism>
<dbReference type="EMBL" id="CP041054">
    <property type="protein sequence ID" value="QDE47471.1"/>
    <property type="molecule type" value="Genomic_DNA"/>
</dbReference>
<reference evidence="2 3" key="1">
    <citation type="submission" date="2019-06" db="EMBL/GenBank/DDBJ databases">
        <title>Whole genome sequencing of XDR Enterobacter.</title>
        <authorList>
            <person name="Gnana Soundari P."/>
            <person name="Vijayakumar R."/>
            <person name="Krishnan P."/>
        </authorList>
    </citation>
    <scope>NUCLEOTIDE SEQUENCE [LARGE SCALE GENOMIC DNA]</scope>
    <source>
        <strain evidence="2 3">C126</strain>
    </source>
</reference>
<accession>A0A4Y5ZPG3</accession>
<protein>
    <submittedName>
        <fullName evidence="2">Uncharacterized protein</fullName>
    </submittedName>
</protein>
<evidence type="ECO:0000256" key="1">
    <source>
        <dbReference type="SAM" id="MobiDB-lite"/>
    </source>
</evidence>
<evidence type="ECO:0000313" key="3">
    <source>
        <dbReference type="Proteomes" id="UP000318237"/>
    </source>
</evidence>
<dbReference type="Proteomes" id="UP000318237">
    <property type="component" value="Chromosome"/>
</dbReference>